<proteinExistence type="predicted"/>
<evidence type="ECO:0000313" key="8">
    <source>
        <dbReference type="Proteomes" id="UP001620645"/>
    </source>
</evidence>
<feature type="transmembrane region" description="Helical" evidence="6">
    <location>
        <begin position="134"/>
        <end position="156"/>
    </location>
</feature>
<feature type="region of interest" description="Disordered" evidence="5">
    <location>
        <begin position="207"/>
        <end position="228"/>
    </location>
</feature>
<evidence type="ECO:0000256" key="4">
    <source>
        <dbReference type="ARBA" id="ARBA00023136"/>
    </source>
</evidence>
<keyword evidence="8" id="KW-1185">Reference proteome</keyword>
<feature type="compositionally biased region" description="Polar residues" evidence="5">
    <location>
        <begin position="217"/>
        <end position="228"/>
    </location>
</feature>
<keyword evidence="4 6" id="KW-0472">Membrane</keyword>
<reference evidence="7 8" key="1">
    <citation type="submission" date="2024-10" db="EMBL/GenBank/DDBJ databases">
        <authorList>
            <person name="Kim D."/>
        </authorList>
    </citation>
    <scope>NUCLEOTIDE SEQUENCE [LARGE SCALE GENOMIC DNA]</scope>
    <source>
        <strain evidence="7">Taebaek</strain>
    </source>
</reference>
<feature type="compositionally biased region" description="Basic and acidic residues" evidence="5">
    <location>
        <begin position="207"/>
        <end position="216"/>
    </location>
</feature>
<feature type="transmembrane region" description="Helical" evidence="6">
    <location>
        <begin position="176"/>
        <end position="194"/>
    </location>
</feature>
<dbReference type="SUPFAM" id="SSF81338">
    <property type="entry name" value="Aquaporin-like"/>
    <property type="match status" value="1"/>
</dbReference>
<dbReference type="InterPro" id="IPR051883">
    <property type="entry name" value="AQP11/12_channel"/>
</dbReference>
<dbReference type="InterPro" id="IPR023271">
    <property type="entry name" value="Aquaporin-like"/>
</dbReference>
<dbReference type="GO" id="GO:0016020">
    <property type="term" value="C:membrane"/>
    <property type="evidence" value="ECO:0007669"/>
    <property type="project" value="UniProtKB-SubCell"/>
</dbReference>
<gene>
    <name evidence="7" type="ORF">niasHS_002909</name>
</gene>
<keyword evidence="2 6" id="KW-0812">Transmembrane</keyword>
<comment type="subcellular location">
    <subcellularLocation>
        <location evidence="1">Membrane</location>
        <topology evidence="1">Multi-pass membrane protein</topology>
    </subcellularLocation>
</comment>
<feature type="transmembrane region" description="Helical" evidence="6">
    <location>
        <begin position="52"/>
        <end position="72"/>
    </location>
</feature>
<keyword evidence="3 6" id="KW-1133">Transmembrane helix</keyword>
<dbReference type="PANTHER" id="PTHR21191:SF15">
    <property type="entry name" value="AQUAPORIN"/>
    <property type="match status" value="1"/>
</dbReference>
<dbReference type="EMBL" id="JBICCN010000039">
    <property type="protein sequence ID" value="KAL3099454.1"/>
    <property type="molecule type" value="Genomic_DNA"/>
</dbReference>
<dbReference type="PANTHER" id="PTHR21191">
    <property type="entry name" value="AQUAPORIN"/>
    <property type="match status" value="1"/>
</dbReference>
<evidence type="ECO:0000256" key="1">
    <source>
        <dbReference type="ARBA" id="ARBA00004141"/>
    </source>
</evidence>
<evidence type="ECO:0000256" key="6">
    <source>
        <dbReference type="SAM" id="Phobius"/>
    </source>
</evidence>
<evidence type="ECO:0000256" key="2">
    <source>
        <dbReference type="ARBA" id="ARBA00022692"/>
    </source>
</evidence>
<name>A0ABD2K9L3_HETSC</name>
<evidence type="ECO:0000256" key="3">
    <source>
        <dbReference type="ARBA" id="ARBA00022989"/>
    </source>
</evidence>
<accession>A0ABD2K9L3</accession>
<feature type="transmembrane region" description="Helical" evidence="6">
    <location>
        <begin position="12"/>
        <end position="31"/>
    </location>
</feature>
<organism evidence="7 8">
    <name type="scientific">Heterodera schachtii</name>
    <name type="common">Sugarbeet cyst nematode worm</name>
    <name type="synonym">Tylenchus schachtii</name>
    <dbReference type="NCBI Taxonomy" id="97005"/>
    <lineage>
        <taxon>Eukaryota</taxon>
        <taxon>Metazoa</taxon>
        <taxon>Ecdysozoa</taxon>
        <taxon>Nematoda</taxon>
        <taxon>Chromadorea</taxon>
        <taxon>Rhabditida</taxon>
        <taxon>Tylenchina</taxon>
        <taxon>Tylenchomorpha</taxon>
        <taxon>Tylenchoidea</taxon>
        <taxon>Heteroderidae</taxon>
        <taxon>Heteroderinae</taxon>
        <taxon>Heterodera</taxon>
    </lineage>
</organism>
<dbReference type="Gene3D" id="1.20.1080.10">
    <property type="entry name" value="Glycerol uptake facilitator protein"/>
    <property type="match status" value="1"/>
</dbReference>
<evidence type="ECO:0000313" key="7">
    <source>
        <dbReference type="EMBL" id="KAL3099454.1"/>
    </source>
</evidence>
<dbReference type="Proteomes" id="UP001620645">
    <property type="component" value="Unassembled WGS sequence"/>
</dbReference>
<protein>
    <recommendedName>
        <fullName evidence="9">Aquaporin</fullName>
    </recommendedName>
</protein>
<sequence>MFDVNFVMDNYGLSGVFLEIVLIEVVNAFLFQRAFADPCQLFYNYMKGSHSMIYSSLLLAVQFIAAYASWLLSRQFFALNLHSQHINAFEEECSADLTVAILYGSIVEALGLFTGKFADFCIEKRALSPTHANVINAICSGIITILGINITGMYANPIVAWALTFNCKGISHLGHISVYWLAPIFAFFATKTAFGDENDQQQEEVEKFLDETDKLTNPKNGNGTKKVN</sequence>
<evidence type="ECO:0000256" key="5">
    <source>
        <dbReference type="SAM" id="MobiDB-lite"/>
    </source>
</evidence>
<evidence type="ECO:0008006" key="9">
    <source>
        <dbReference type="Google" id="ProtNLM"/>
    </source>
</evidence>
<comment type="caution">
    <text evidence="7">The sequence shown here is derived from an EMBL/GenBank/DDBJ whole genome shotgun (WGS) entry which is preliminary data.</text>
</comment>
<dbReference type="AlphaFoldDB" id="A0ABD2K9L3"/>